<name>A0A699R3F3_TANCI</name>
<proteinExistence type="predicted"/>
<accession>A0A699R3F3</accession>
<dbReference type="AlphaFoldDB" id="A0A699R3F3"/>
<protein>
    <submittedName>
        <fullName evidence="1">Uncharacterized protein</fullName>
    </submittedName>
</protein>
<dbReference type="EMBL" id="BKCJ011073344">
    <property type="protein sequence ID" value="GFC80066.1"/>
    <property type="molecule type" value="Genomic_DNA"/>
</dbReference>
<comment type="caution">
    <text evidence="1">The sequence shown here is derived from an EMBL/GenBank/DDBJ whole genome shotgun (WGS) entry which is preliminary data.</text>
</comment>
<gene>
    <name evidence="1" type="ORF">Tci_852036</name>
</gene>
<evidence type="ECO:0000313" key="1">
    <source>
        <dbReference type="EMBL" id="GFC80066.1"/>
    </source>
</evidence>
<sequence length="94" mass="10523">MIVSVRAGMTMVFLPVDNEGHRFLLTFDLKYGAVTMFDQKKKDKIVQKKKHKKGAKIGNSIVAEMLEQVKAHMEDTSGSMLSDLETGKGHVMIK</sequence>
<reference evidence="1" key="1">
    <citation type="journal article" date="2019" name="Sci. Rep.">
        <title>Draft genome of Tanacetum cinerariifolium, the natural source of mosquito coil.</title>
        <authorList>
            <person name="Yamashiro T."/>
            <person name="Shiraishi A."/>
            <person name="Satake H."/>
            <person name="Nakayama K."/>
        </authorList>
    </citation>
    <scope>NUCLEOTIDE SEQUENCE</scope>
</reference>
<organism evidence="1">
    <name type="scientific">Tanacetum cinerariifolium</name>
    <name type="common">Dalmatian daisy</name>
    <name type="synonym">Chrysanthemum cinerariifolium</name>
    <dbReference type="NCBI Taxonomy" id="118510"/>
    <lineage>
        <taxon>Eukaryota</taxon>
        <taxon>Viridiplantae</taxon>
        <taxon>Streptophyta</taxon>
        <taxon>Embryophyta</taxon>
        <taxon>Tracheophyta</taxon>
        <taxon>Spermatophyta</taxon>
        <taxon>Magnoliopsida</taxon>
        <taxon>eudicotyledons</taxon>
        <taxon>Gunneridae</taxon>
        <taxon>Pentapetalae</taxon>
        <taxon>asterids</taxon>
        <taxon>campanulids</taxon>
        <taxon>Asterales</taxon>
        <taxon>Asteraceae</taxon>
        <taxon>Asteroideae</taxon>
        <taxon>Anthemideae</taxon>
        <taxon>Anthemidinae</taxon>
        <taxon>Tanacetum</taxon>
    </lineage>
</organism>